<dbReference type="Proteomes" id="UP001286313">
    <property type="component" value="Unassembled WGS sequence"/>
</dbReference>
<name>A0AAE1FWK1_PETCI</name>
<comment type="caution">
    <text evidence="1">The sequence shown here is derived from an EMBL/GenBank/DDBJ whole genome shotgun (WGS) entry which is preliminary data.</text>
</comment>
<sequence length="146" mass="17524">MTGECPLGFIHLGDECYYFAEEEFNKEEAAAFCSTLSATLASFADCSHFISVSRYLEVGGRNEIVCTIDGKLDVERRYMDEWKDMKLDVEKRYMDEWKDGKLDVERRYMDEWKNGKLDVERRYMDEWKDGKLDVERRYMDEWKNEE</sequence>
<dbReference type="Pfam" id="PF05473">
    <property type="entry name" value="UL45"/>
    <property type="match status" value="1"/>
</dbReference>
<protein>
    <submittedName>
        <fullName evidence="1">Uncharacterized protein</fullName>
    </submittedName>
</protein>
<evidence type="ECO:0000313" key="2">
    <source>
        <dbReference type="Proteomes" id="UP001286313"/>
    </source>
</evidence>
<gene>
    <name evidence="1" type="ORF">Pcinc_013607</name>
</gene>
<reference evidence="1" key="1">
    <citation type="submission" date="2023-10" db="EMBL/GenBank/DDBJ databases">
        <title>Genome assemblies of two species of porcelain crab, Petrolisthes cinctipes and Petrolisthes manimaculis (Anomura: Porcellanidae).</title>
        <authorList>
            <person name="Angst P."/>
        </authorList>
    </citation>
    <scope>NUCLEOTIDE SEQUENCE</scope>
    <source>
        <strain evidence="1">PB745_01</strain>
        <tissue evidence="1">Gill</tissue>
    </source>
</reference>
<evidence type="ECO:0000313" key="1">
    <source>
        <dbReference type="EMBL" id="KAK3881983.1"/>
    </source>
</evidence>
<dbReference type="InterPro" id="IPR016186">
    <property type="entry name" value="C-type_lectin-like/link_sf"/>
</dbReference>
<dbReference type="EMBL" id="JAWQEG010001150">
    <property type="protein sequence ID" value="KAK3881983.1"/>
    <property type="molecule type" value="Genomic_DNA"/>
</dbReference>
<keyword evidence="2" id="KW-1185">Reference proteome</keyword>
<dbReference type="Gene3D" id="3.10.100.10">
    <property type="entry name" value="Mannose-Binding Protein A, subunit A"/>
    <property type="match status" value="1"/>
</dbReference>
<dbReference type="InterPro" id="IPR016187">
    <property type="entry name" value="CTDL_fold"/>
</dbReference>
<dbReference type="SUPFAM" id="SSF56436">
    <property type="entry name" value="C-type lectin-like"/>
    <property type="match status" value="1"/>
</dbReference>
<dbReference type="AlphaFoldDB" id="A0AAE1FWK1"/>
<proteinExistence type="predicted"/>
<accession>A0AAE1FWK1</accession>
<organism evidence="1 2">
    <name type="scientific">Petrolisthes cinctipes</name>
    <name type="common">Flat porcelain crab</name>
    <dbReference type="NCBI Taxonomy" id="88211"/>
    <lineage>
        <taxon>Eukaryota</taxon>
        <taxon>Metazoa</taxon>
        <taxon>Ecdysozoa</taxon>
        <taxon>Arthropoda</taxon>
        <taxon>Crustacea</taxon>
        <taxon>Multicrustacea</taxon>
        <taxon>Malacostraca</taxon>
        <taxon>Eumalacostraca</taxon>
        <taxon>Eucarida</taxon>
        <taxon>Decapoda</taxon>
        <taxon>Pleocyemata</taxon>
        <taxon>Anomura</taxon>
        <taxon>Galatheoidea</taxon>
        <taxon>Porcellanidae</taxon>
        <taxon>Petrolisthes</taxon>
    </lineage>
</organism>